<keyword evidence="3" id="KW-0547">Nucleotide-binding</keyword>
<dbReference type="SUPFAM" id="SSF56112">
    <property type="entry name" value="Protein kinase-like (PK-like)"/>
    <property type="match status" value="1"/>
</dbReference>
<feature type="domain" description="Protein kinase" evidence="6">
    <location>
        <begin position="1"/>
        <end position="264"/>
    </location>
</feature>
<evidence type="ECO:0000313" key="8">
    <source>
        <dbReference type="Proteomes" id="UP000799767"/>
    </source>
</evidence>
<dbReference type="EC" id="2.7.11.1" evidence="1"/>
<keyword evidence="4 7" id="KW-0418">Kinase</keyword>
<keyword evidence="2" id="KW-0808">Transferase</keyword>
<dbReference type="InterPro" id="IPR008271">
    <property type="entry name" value="Ser/Thr_kinase_AS"/>
</dbReference>
<sequence>MERLQPLITADTPLVLMRAHALMPTLGCYRLYLELCPHGDLHDLIAEHRSMIGRRDQDGDPIDAALPESVLWSLFERLIDAVCILHNGHVEGDEPPKDGWEREIVHLDIKPVNIFLADPATDVWPRYPIFKLGDLGHSDETYDGDPRNPGNLSRNPNDFFCMGTPGFSAPEQEGRPPGARRRDYRMSAYTSVWACANVVLQVMGLETMPEQISYRRGPDRPQRQADVFDSYSEELREVLDWCLDPTPSERPELSVLRDYIRAFVEVGPEGKDETESLRFRNDRDDWINYRRHLKYELWAQTG</sequence>
<accession>A0A6A6PS68</accession>
<dbReference type="PROSITE" id="PS50011">
    <property type="entry name" value="PROTEIN_KINASE_DOM"/>
    <property type="match status" value="1"/>
</dbReference>
<dbReference type="InterPro" id="IPR011009">
    <property type="entry name" value="Kinase-like_dom_sf"/>
</dbReference>
<reference evidence="7" key="1">
    <citation type="journal article" date="2020" name="Stud. Mycol.">
        <title>101 Dothideomycetes genomes: a test case for predicting lifestyles and emergence of pathogens.</title>
        <authorList>
            <person name="Haridas S."/>
            <person name="Albert R."/>
            <person name="Binder M."/>
            <person name="Bloem J."/>
            <person name="Labutti K."/>
            <person name="Salamov A."/>
            <person name="Andreopoulos B."/>
            <person name="Baker S."/>
            <person name="Barry K."/>
            <person name="Bills G."/>
            <person name="Bluhm B."/>
            <person name="Cannon C."/>
            <person name="Castanera R."/>
            <person name="Culley D."/>
            <person name="Daum C."/>
            <person name="Ezra D."/>
            <person name="Gonzalez J."/>
            <person name="Henrissat B."/>
            <person name="Kuo A."/>
            <person name="Liang C."/>
            <person name="Lipzen A."/>
            <person name="Lutzoni F."/>
            <person name="Magnuson J."/>
            <person name="Mondo S."/>
            <person name="Nolan M."/>
            <person name="Ohm R."/>
            <person name="Pangilinan J."/>
            <person name="Park H.-J."/>
            <person name="Ramirez L."/>
            <person name="Alfaro M."/>
            <person name="Sun H."/>
            <person name="Tritt A."/>
            <person name="Yoshinaga Y."/>
            <person name="Zwiers L.-H."/>
            <person name="Turgeon B."/>
            <person name="Goodwin S."/>
            <person name="Spatafora J."/>
            <person name="Crous P."/>
            <person name="Grigoriev I."/>
        </authorList>
    </citation>
    <scope>NUCLEOTIDE SEQUENCE</scope>
    <source>
        <strain evidence="7">CBS 113389</strain>
    </source>
</reference>
<dbReference type="PANTHER" id="PTHR43671:SF13">
    <property type="entry name" value="SERINE_THREONINE-PROTEIN KINASE NEK2"/>
    <property type="match status" value="1"/>
</dbReference>
<gene>
    <name evidence="7" type="ORF">BDY17DRAFT_298326</name>
</gene>
<dbReference type="Proteomes" id="UP000799767">
    <property type="component" value="Unassembled WGS sequence"/>
</dbReference>
<dbReference type="AlphaFoldDB" id="A0A6A6PS68"/>
<dbReference type="OrthoDB" id="310217at2759"/>
<organism evidence="7 8">
    <name type="scientific">Neohortaea acidophila</name>
    <dbReference type="NCBI Taxonomy" id="245834"/>
    <lineage>
        <taxon>Eukaryota</taxon>
        <taxon>Fungi</taxon>
        <taxon>Dikarya</taxon>
        <taxon>Ascomycota</taxon>
        <taxon>Pezizomycotina</taxon>
        <taxon>Dothideomycetes</taxon>
        <taxon>Dothideomycetidae</taxon>
        <taxon>Mycosphaerellales</taxon>
        <taxon>Teratosphaeriaceae</taxon>
        <taxon>Neohortaea</taxon>
    </lineage>
</organism>
<dbReference type="GeneID" id="54474723"/>
<keyword evidence="5" id="KW-0067">ATP-binding</keyword>
<dbReference type="PANTHER" id="PTHR43671">
    <property type="entry name" value="SERINE/THREONINE-PROTEIN KINASE NEK"/>
    <property type="match status" value="1"/>
</dbReference>
<evidence type="ECO:0000256" key="2">
    <source>
        <dbReference type="ARBA" id="ARBA00022679"/>
    </source>
</evidence>
<evidence type="ECO:0000259" key="6">
    <source>
        <dbReference type="PROSITE" id="PS50011"/>
    </source>
</evidence>
<dbReference type="GO" id="GO:0004674">
    <property type="term" value="F:protein serine/threonine kinase activity"/>
    <property type="evidence" value="ECO:0007669"/>
    <property type="project" value="UniProtKB-EC"/>
</dbReference>
<proteinExistence type="predicted"/>
<protein>
    <recommendedName>
        <fullName evidence="1">non-specific serine/threonine protein kinase</fullName>
        <ecNumber evidence="1">2.7.11.1</ecNumber>
    </recommendedName>
</protein>
<dbReference type="RefSeq" id="XP_033588893.1">
    <property type="nucleotide sequence ID" value="XM_033733721.1"/>
</dbReference>
<evidence type="ECO:0000313" key="7">
    <source>
        <dbReference type="EMBL" id="KAF2482323.1"/>
    </source>
</evidence>
<dbReference type="Pfam" id="PF00069">
    <property type="entry name" value="Pkinase"/>
    <property type="match status" value="1"/>
</dbReference>
<dbReference type="SMART" id="SM00220">
    <property type="entry name" value="S_TKc"/>
    <property type="match status" value="1"/>
</dbReference>
<evidence type="ECO:0000256" key="5">
    <source>
        <dbReference type="ARBA" id="ARBA00022840"/>
    </source>
</evidence>
<dbReference type="GO" id="GO:0005524">
    <property type="term" value="F:ATP binding"/>
    <property type="evidence" value="ECO:0007669"/>
    <property type="project" value="UniProtKB-KW"/>
</dbReference>
<evidence type="ECO:0000256" key="4">
    <source>
        <dbReference type="ARBA" id="ARBA00022777"/>
    </source>
</evidence>
<dbReference type="EMBL" id="MU001636">
    <property type="protein sequence ID" value="KAF2482323.1"/>
    <property type="molecule type" value="Genomic_DNA"/>
</dbReference>
<dbReference type="InterPro" id="IPR050660">
    <property type="entry name" value="NEK_Ser/Thr_kinase"/>
</dbReference>
<dbReference type="PROSITE" id="PS00108">
    <property type="entry name" value="PROTEIN_KINASE_ST"/>
    <property type="match status" value="1"/>
</dbReference>
<name>A0A6A6PS68_9PEZI</name>
<dbReference type="InterPro" id="IPR000719">
    <property type="entry name" value="Prot_kinase_dom"/>
</dbReference>
<keyword evidence="8" id="KW-1185">Reference proteome</keyword>
<evidence type="ECO:0000256" key="3">
    <source>
        <dbReference type="ARBA" id="ARBA00022741"/>
    </source>
</evidence>
<evidence type="ECO:0000256" key="1">
    <source>
        <dbReference type="ARBA" id="ARBA00012513"/>
    </source>
</evidence>
<dbReference type="Gene3D" id="1.10.510.10">
    <property type="entry name" value="Transferase(Phosphotransferase) domain 1"/>
    <property type="match status" value="1"/>
</dbReference>